<dbReference type="GO" id="GO:0003723">
    <property type="term" value="F:RNA binding"/>
    <property type="evidence" value="ECO:0007669"/>
    <property type="project" value="InterPro"/>
</dbReference>
<dbReference type="SUPFAM" id="SSF48452">
    <property type="entry name" value="TPR-like"/>
    <property type="match status" value="1"/>
</dbReference>
<dbReference type="InterPro" id="IPR007235">
    <property type="entry name" value="Glyco_trans_28_C"/>
</dbReference>
<organism evidence="5 6">
    <name type="scientific">Chlorella sorokiniana</name>
    <name type="common">Freshwater green alga</name>
    <dbReference type="NCBI Taxonomy" id="3076"/>
    <lineage>
        <taxon>Eukaryota</taxon>
        <taxon>Viridiplantae</taxon>
        <taxon>Chlorophyta</taxon>
        <taxon>core chlorophytes</taxon>
        <taxon>Trebouxiophyceae</taxon>
        <taxon>Chlorellales</taxon>
        <taxon>Chlorellaceae</taxon>
        <taxon>Chlorella clade</taxon>
        <taxon>Chlorella</taxon>
    </lineage>
</organism>
<sequence length="584" mass="63428">MAELVTPGERLGLASEYDAGSGTCVRDTFICATLVGEKRVLPAAEGESEQLPRLEVVRSGVEPVVPKPGDVVTARVIRINPRLAAVDILCVGPKPVQQRYSGVIRVQDVRATEIDKVQIQASFRPGDVVRAEVLSLGDARSYHLTTAKNELGVVYAKSVAGVPMVPISWQEMQCPQTKAVENRKVAKLEHSGPAPHSMPSMDGSGARGTVFVTVGTTKFDALIRAVDQQAFADILVAKGYTRLVMQIGRAEYRPRRLLPPNRRTGRLHNGLAVEYFDFAPSLAEHLRTAALVISHAGSGSIFETLRLRRPLVVVPNLLLMDNHQVELADKLERMGHLYAATTDSLAQVVAGLDPSTLTPYEKGDPAGLVLRIDEAAAIMETLGREDIERLMFFEQAREQAEREFKANNQDAMALTKWGGALLELAHFRQGNEAYDMIEEAIAKFEQALAIDSHRHDALWCLGNAYTSQGFLSAEAASANEYFDKAGECFRKAVELEPGNDSYRRALEMSGKAPQLYQELQRQLQAASAGGSPRVSEGRAAAATKQKPLISDFWYDVGGWVCLVGIVFGVAALSRTNAAAGPAAA</sequence>
<dbReference type="Pfam" id="PF14382">
    <property type="entry name" value="ECR1_N"/>
    <property type="match status" value="1"/>
</dbReference>
<protein>
    <submittedName>
        <fullName evidence="5">Exosome complex component CSL4 isoform A</fullName>
    </submittedName>
</protein>
<dbReference type="GO" id="GO:0006396">
    <property type="term" value="P:RNA processing"/>
    <property type="evidence" value="ECO:0007669"/>
    <property type="project" value="InterPro"/>
</dbReference>
<proteinExistence type="predicted"/>
<dbReference type="Gene3D" id="3.40.50.2000">
    <property type="entry name" value="Glycogen Phosphorylase B"/>
    <property type="match status" value="1"/>
</dbReference>
<dbReference type="InterPro" id="IPR011990">
    <property type="entry name" value="TPR-like_helical_dom_sf"/>
</dbReference>
<dbReference type="InterPro" id="IPR039771">
    <property type="entry name" value="Csl4"/>
</dbReference>
<dbReference type="AlphaFoldDB" id="A0A2P6TRW4"/>
<dbReference type="Gene3D" id="1.25.40.10">
    <property type="entry name" value="Tetratricopeptide repeat domain"/>
    <property type="match status" value="1"/>
</dbReference>
<dbReference type="SUPFAM" id="SSF53756">
    <property type="entry name" value="UDP-Glycosyltransferase/glycogen phosphorylase"/>
    <property type="match status" value="1"/>
</dbReference>
<comment type="subcellular location">
    <subcellularLocation>
        <location evidence="1">Nucleus</location>
        <location evidence="1">Nucleolus</location>
    </subcellularLocation>
</comment>
<dbReference type="PROSITE" id="PS50126">
    <property type="entry name" value="S1"/>
    <property type="match status" value="1"/>
</dbReference>
<dbReference type="STRING" id="3076.A0A2P6TRW4"/>
<comment type="caution">
    <text evidence="5">The sequence shown here is derived from an EMBL/GenBank/DDBJ whole genome shotgun (WGS) entry which is preliminary data.</text>
</comment>
<dbReference type="InterPro" id="IPR025721">
    <property type="entry name" value="Exosome_cplx_N_dom"/>
</dbReference>
<keyword evidence="2" id="KW-0963">Cytoplasm</keyword>
<feature type="domain" description="S1 motif" evidence="4">
    <location>
        <begin position="69"/>
        <end position="148"/>
    </location>
</feature>
<dbReference type="CDD" id="cd05791">
    <property type="entry name" value="S1_CSL4"/>
    <property type="match status" value="1"/>
</dbReference>
<dbReference type="Pfam" id="PF06552">
    <property type="entry name" value="TOM20_plant"/>
    <property type="match status" value="1"/>
</dbReference>
<evidence type="ECO:0000256" key="1">
    <source>
        <dbReference type="ARBA" id="ARBA00004604"/>
    </source>
</evidence>
<evidence type="ECO:0000313" key="5">
    <source>
        <dbReference type="EMBL" id="PRW56806.1"/>
    </source>
</evidence>
<dbReference type="PANTHER" id="PTHR12686">
    <property type="entry name" value="3'-5' EXORIBONUCLEASE CSL4-RELATED"/>
    <property type="match status" value="1"/>
</dbReference>
<dbReference type="Gene3D" id="2.40.50.100">
    <property type="match status" value="1"/>
</dbReference>
<dbReference type="Pfam" id="PF10447">
    <property type="entry name" value="EXOSC1"/>
    <property type="match status" value="1"/>
</dbReference>
<accession>A0A2P6TRW4</accession>
<dbReference type="GO" id="GO:0005730">
    <property type="term" value="C:nucleolus"/>
    <property type="evidence" value="ECO:0007669"/>
    <property type="project" value="UniProtKB-SubCell"/>
</dbReference>
<keyword evidence="3" id="KW-0271">Exosome</keyword>
<dbReference type="SMART" id="SM00316">
    <property type="entry name" value="S1"/>
    <property type="match status" value="1"/>
</dbReference>
<dbReference type="FunFam" id="2.40.50.140:FF:000223">
    <property type="entry name" value="Chromosome 1, whole genome shotgun sequence"/>
    <property type="match status" value="1"/>
</dbReference>
<reference evidence="5 6" key="1">
    <citation type="journal article" date="2018" name="Plant J.">
        <title>Genome sequences of Chlorella sorokiniana UTEX 1602 and Micractinium conductrix SAG 241.80: implications to maltose excretion by a green alga.</title>
        <authorList>
            <person name="Arriola M.B."/>
            <person name="Velmurugan N."/>
            <person name="Zhang Y."/>
            <person name="Plunkett M.H."/>
            <person name="Hondzo H."/>
            <person name="Barney B.M."/>
        </authorList>
    </citation>
    <scope>NUCLEOTIDE SEQUENCE [LARGE SCALE GENOMIC DNA]</scope>
    <source>
        <strain evidence="6">UTEX 1602</strain>
    </source>
</reference>
<evidence type="ECO:0000256" key="3">
    <source>
        <dbReference type="ARBA" id="ARBA00022835"/>
    </source>
</evidence>
<evidence type="ECO:0000313" key="6">
    <source>
        <dbReference type="Proteomes" id="UP000239899"/>
    </source>
</evidence>
<keyword evidence="6" id="KW-1185">Reference proteome</keyword>
<dbReference type="Proteomes" id="UP000239899">
    <property type="component" value="Unassembled WGS sequence"/>
</dbReference>
<dbReference type="GO" id="GO:0005737">
    <property type="term" value="C:cytoplasm"/>
    <property type="evidence" value="ECO:0007669"/>
    <property type="project" value="TreeGrafter"/>
</dbReference>
<dbReference type="InterPro" id="IPR019495">
    <property type="entry name" value="EXOSC1_C"/>
</dbReference>
<evidence type="ECO:0000256" key="2">
    <source>
        <dbReference type="ARBA" id="ARBA00022490"/>
    </source>
</evidence>
<dbReference type="OrthoDB" id="1056333at2759"/>
<dbReference type="PANTHER" id="PTHR12686:SF8">
    <property type="entry name" value="EXOSOME COMPLEX COMPONENT CSL4"/>
    <property type="match status" value="1"/>
</dbReference>
<dbReference type="EMBL" id="LHPG02000008">
    <property type="protein sequence ID" value="PRW56806.1"/>
    <property type="molecule type" value="Genomic_DNA"/>
</dbReference>
<gene>
    <name evidence="5" type="ORF">C2E21_4833</name>
</gene>
<name>A0A2P6TRW4_CHLSO</name>
<dbReference type="GO" id="GO:0016758">
    <property type="term" value="F:hexosyltransferase activity"/>
    <property type="evidence" value="ECO:0007669"/>
    <property type="project" value="InterPro"/>
</dbReference>
<dbReference type="GO" id="GO:0000176">
    <property type="term" value="C:nuclear exosome (RNase complex)"/>
    <property type="evidence" value="ECO:0007669"/>
    <property type="project" value="TreeGrafter"/>
</dbReference>
<dbReference type="Pfam" id="PF04101">
    <property type="entry name" value="Glyco_tran_28_C"/>
    <property type="match status" value="1"/>
</dbReference>
<dbReference type="InterPro" id="IPR003029">
    <property type="entry name" value="S1_domain"/>
</dbReference>
<dbReference type="InterPro" id="IPR012340">
    <property type="entry name" value="NA-bd_OB-fold"/>
</dbReference>
<dbReference type="SUPFAM" id="SSF110324">
    <property type="entry name" value="Ribosomal L27 protein-like"/>
    <property type="match status" value="1"/>
</dbReference>
<evidence type="ECO:0000259" key="4">
    <source>
        <dbReference type="PROSITE" id="PS50126"/>
    </source>
</evidence>
<dbReference type="Gene3D" id="2.40.50.140">
    <property type="entry name" value="Nucleic acid-binding proteins"/>
    <property type="match status" value="1"/>
</dbReference>
<dbReference type="SUPFAM" id="SSF50249">
    <property type="entry name" value="Nucleic acid-binding proteins"/>
    <property type="match status" value="1"/>
</dbReference>